<dbReference type="InterPro" id="IPR016032">
    <property type="entry name" value="Sig_transdc_resp-reg_C-effctor"/>
</dbReference>
<dbReference type="Pfam" id="PF00196">
    <property type="entry name" value="GerE"/>
    <property type="match status" value="1"/>
</dbReference>
<keyword evidence="1 3" id="KW-0238">DNA-binding</keyword>
<dbReference type="PANTHER" id="PTHR43214:SF38">
    <property type="entry name" value="NITRATE_NITRITE RESPONSE REGULATOR PROTEIN NARL"/>
    <property type="match status" value="1"/>
</dbReference>
<accession>A0A4R6UUR2</accession>
<dbReference type="EMBL" id="SNYM01000003">
    <property type="protein sequence ID" value="TDQ49649.1"/>
    <property type="molecule type" value="Genomic_DNA"/>
</dbReference>
<dbReference type="PRINTS" id="PR00038">
    <property type="entry name" value="HTHLUXR"/>
</dbReference>
<sequence length="202" mass="22966">MVKVLCCVRNFDLVERWKTTIKEFEFVQVFAIEHLLNMPSGLVILDGAAPDIVDFAGRRDWARLVSRHRVLFGDPTPEAERGMAAMQTGCVGYCHLYTFSEQLKQILDVLDAGEMWVGRELMTRMLTALKPQWPQTSANEALLAQLSEREQEVVQLVINGLANKEIADRMAITVRTVKAHLTSIFAKLEVRDRLQLVAKLKR</sequence>
<keyword evidence="4" id="KW-1185">Reference proteome</keyword>
<dbReference type="OrthoDB" id="9796655at2"/>
<dbReference type="RefSeq" id="WP_133588147.1">
    <property type="nucleotide sequence ID" value="NZ_CP037953.1"/>
</dbReference>
<evidence type="ECO:0000256" key="1">
    <source>
        <dbReference type="ARBA" id="ARBA00023125"/>
    </source>
</evidence>
<dbReference type="InterPro" id="IPR039420">
    <property type="entry name" value="WalR-like"/>
</dbReference>
<gene>
    <name evidence="3" type="ORF">EV696_10315</name>
</gene>
<evidence type="ECO:0000313" key="4">
    <source>
        <dbReference type="Proteomes" id="UP000295375"/>
    </source>
</evidence>
<protein>
    <submittedName>
        <fullName evidence="3">DNA-binding NarL/FixJ family response regulator</fullName>
    </submittedName>
</protein>
<evidence type="ECO:0000313" key="3">
    <source>
        <dbReference type="EMBL" id="TDQ49649.1"/>
    </source>
</evidence>
<dbReference type="PROSITE" id="PS50043">
    <property type="entry name" value="HTH_LUXR_2"/>
    <property type="match status" value="1"/>
</dbReference>
<dbReference type="Proteomes" id="UP000295375">
    <property type="component" value="Unassembled WGS sequence"/>
</dbReference>
<dbReference type="GO" id="GO:0006355">
    <property type="term" value="P:regulation of DNA-templated transcription"/>
    <property type="evidence" value="ECO:0007669"/>
    <property type="project" value="InterPro"/>
</dbReference>
<feature type="domain" description="HTH luxR-type" evidence="2">
    <location>
        <begin position="139"/>
        <end position="202"/>
    </location>
</feature>
<dbReference type="AlphaFoldDB" id="A0A4R6UUR2"/>
<dbReference type="InterPro" id="IPR000792">
    <property type="entry name" value="Tscrpt_reg_LuxR_C"/>
</dbReference>
<reference evidence="3 4" key="1">
    <citation type="submission" date="2019-03" db="EMBL/GenBank/DDBJ databases">
        <title>Genomic Encyclopedia of Type Strains, Phase IV (KMG-IV): sequencing the most valuable type-strain genomes for metagenomic binning, comparative biology and taxonomic classification.</title>
        <authorList>
            <person name="Goeker M."/>
        </authorList>
    </citation>
    <scope>NUCLEOTIDE SEQUENCE [LARGE SCALE GENOMIC DNA]</scope>
    <source>
        <strain evidence="3 4">DSM 103792</strain>
    </source>
</reference>
<dbReference type="PROSITE" id="PS00622">
    <property type="entry name" value="HTH_LUXR_1"/>
    <property type="match status" value="1"/>
</dbReference>
<dbReference type="SUPFAM" id="SSF46894">
    <property type="entry name" value="C-terminal effector domain of the bipartite response regulators"/>
    <property type="match status" value="1"/>
</dbReference>
<organism evidence="3 4">
    <name type="scientific">Permianibacter aggregans</name>
    <dbReference type="NCBI Taxonomy" id="1510150"/>
    <lineage>
        <taxon>Bacteria</taxon>
        <taxon>Pseudomonadati</taxon>
        <taxon>Pseudomonadota</taxon>
        <taxon>Gammaproteobacteria</taxon>
        <taxon>Pseudomonadales</taxon>
        <taxon>Pseudomonadaceae</taxon>
        <taxon>Permianibacter</taxon>
    </lineage>
</organism>
<dbReference type="GO" id="GO:0003677">
    <property type="term" value="F:DNA binding"/>
    <property type="evidence" value="ECO:0007669"/>
    <property type="project" value="UniProtKB-KW"/>
</dbReference>
<dbReference type="CDD" id="cd06170">
    <property type="entry name" value="LuxR_C_like"/>
    <property type="match status" value="1"/>
</dbReference>
<dbReference type="SMART" id="SM00421">
    <property type="entry name" value="HTH_LUXR"/>
    <property type="match status" value="1"/>
</dbReference>
<name>A0A4R6UUR2_9GAMM</name>
<dbReference type="PANTHER" id="PTHR43214">
    <property type="entry name" value="TWO-COMPONENT RESPONSE REGULATOR"/>
    <property type="match status" value="1"/>
</dbReference>
<dbReference type="Gene3D" id="3.40.50.2300">
    <property type="match status" value="1"/>
</dbReference>
<evidence type="ECO:0000259" key="2">
    <source>
        <dbReference type="PROSITE" id="PS50043"/>
    </source>
</evidence>
<comment type="caution">
    <text evidence="3">The sequence shown here is derived from an EMBL/GenBank/DDBJ whole genome shotgun (WGS) entry which is preliminary data.</text>
</comment>
<proteinExistence type="predicted"/>